<evidence type="ECO:0000256" key="2">
    <source>
        <dbReference type="ARBA" id="ARBA00022525"/>
    </source>
</evidence>
<reference evidence="11" key="1">
    <citation type="journal article" date="2017" name="Parasit. Vectors">
        <title>Sialotranscriptomics of Rhipicephalus zambeziensis reveals intricate expression profiles of secretory proteins and suggests tight temporal transcriptional regulation during blood-feeding.</title>
        <authorList>
            <person name="de Castro M.H."/>
            <person name="de Klerk D."/>
            <person name="Pienaar R."/>
            <person name="Rees D.J.G."/>
            <person name="Mans B.J."/>
        </authorList>
    </citation>
    <scope>NUCLEOTIDE SEQUENCE</scope>
    <source>
        <tissue evidence="11">Salivary glands</tissue>
    </source>
</reference>
<feature type="domain" description="BPTI/Kunitz inhibitor" evidence="10">
    <location>
        <begin position="27"/>
        <end position="77"/>
    </location>
</feature>
<dbReference type="FunFam" id="4.10.410.10:FF:000020">
    <property type="entry name" value="Collagen, type VI, alpha 3"/>
    <property type="match status" value="1"/>
</dbReference>
<dbReference type="Pfam" id="PF00014">
    <property type="entry name" value="Kunitz_BPTI"/>
    <property type="match status" value="1"/>
</dbReference>
<evidence type="ECO:0000256" key="3">
    <source>
        <dbReference type="ARBA" id="ARBA00022690"/>
    </source>
</evidence>
<dbReference type="GO" id="GO:0004867">
    <property type="term" value="F:serine-type endopeptidase inhibitor activity"/>
    <property type="evidence" value="ECO:0007669"/>
    <property type="project" value="UniProtKB-KW"/>
</dbReference>
<dbReference type="PROSITE" id="PS00280">
    <property type="entry name" value="BPTI_KUNITZ_1"/>
    <property type="match status" value="1"/>
</dbReference>
<evidence type="ECO:0000256" key="6">
    <source>
        <dbReference type="ARBA" id="ARBA00023157"/>
    </source>
</evidence>
<evidence type="ECO:0000256" key="1">
    <source>
        <dbReference type="ARBA" id="ARBA00004613"/>
    </source>
</evidence>
<dbReference type="GO" id="GO:0005576">
    <property type="term" value="C:extracellular region"/>
    <property type="evidence" value="ECO:0007669"/>
    <property type="project" value="UniProtKB-SubCell"/>
</dbReference>
<proteinExistence type="inferred from homology"/>
<organism evidence="11">
    <name type="scientific">Rhipicephalus zambeziensis</name>
    <dbReference type="NCBI Taxonomy" id="60191"/>
    <lineage>
        <taxon>Eukaryota</taxon>
        <taxon>Metazoa</taxon>
        <taxon>Ecdysozoa</taxon>
        <taxon>Arthropoda</taxon>
        <taxon>Chelicerata</taxon>
        <taxon>Arachnida</taxon>
        <taxon>Acari</taxon>
        <taxon>Parasitiformes</taxon>
        <taxon>Ixodida</taxon>
        <taxon>Ixodoidea</taxon>
        <taxon>Ixodidae</taxon>
        <taxon>Rhipicephalinae</taxon>
        <taxon>Rhipicephalus</taxon>
        <taxon>Rhipicephalus</taxon>
    </lineage>
</organism>
<comment type="similarity">
    <text evidence="7">Belongs to the venom Kunitz-type family. 01 (intermediate) subfamily.</text>
</comment>
<evidence type="ECO:0000256" key="8">
    <source>
        <dbReference type="ARBA" id="ARBA00093388"/>
    </source>
</evidence>
<dbReference type="PANTHER" id="PTHR47247:SF1">
    <property type="entry name" value="KUNITZ-TYPE PROTEASE INHIBITOR 2"/>
    <property type="match status" value="1"/>
</dbReference>
<feature type="signal peptide" evidence="9">
    <location>
        <begin position="1"/>
        <end position="18"/>
    </location>
</feature>
<dbReference type="Gene3D" id="4.10.410.10">
    <property type="entry name" value="Pancreatic trypsin inhibitor Kunitz domain"/>
    <property type="match status" value="1"/>
</dbReference>
<evidence type="ECO:0000256" key="7">
    <source>
        <dbReference type="ARBA" id="ARBA00049646"/>
    </source>
</evidence>
<dbReference type="InterPro" id="IPR002223">
    <property type="entry name" value="Kunitz_BPTI"/>
</dbReference>
<sequence>MDWSLMILVLCFIGAGLGGSNQRSKKCGEELRVGTCRASIPRWYFNSSSSTCHNFLYGGCNGNGNNFESAEQCRTACSGYTKAT</sequence>
<dbReference type="SUPFAM" id="SSF57362">
    <property type="entry name" value="BPTI-like"/>
    <property type="match status" value="1"/>
</dbReference>
<keyword evidence="5" id="KW-0722">Serine protease inhibitor</keyword>
<evidence type="ECO:0000256" key="9">
    <source>
        <dbReference type="SAM" id="SignalP"/>
    </source>
</evidence>
<accession>A0A224YD32</accession>
<evidence type="ECO:0000256" key="5">
    <source>
        <dbReference type="ARBA" id="ARBA00022900"/>
    </source>
</evidence>
<keyword evidence="3" id="KW-0646">Protease inhibitor</keyword>
<name>A0A224YD32_9ACAR</name>
<comment type="function">
    <text evidence="8">Serine protease inhibitor that inhibits trypsin at a molar ratio of 1:1.</text>
</comment>
<dbReference type="InterPro" id="IPR020901">
    <property type="entry name" value="Prtase_inh_Kunz-CS"/>
</dbReference>
<keyword evidence="4" id="KW-0677">Repeat</keyword>
<keyword evidence="9" id="KW-0732">Signal</keyword>
<keyword evidence="2" id="KW-0964">Secreted</keyword>
<dbReference type="PRINTS" id="PR00759">
    <property type="entry name" value="BASICPTASE"/>
</dbReference>
<dbReference type="PANTHER" id="PTHR47247">
    <property type="entry name" value="KUNITZ-TYPE PROTEASE INHIBITOR 2"/>
    <property type="match status" value="1"/>
</dbReference>
<dbReference type="EMBL" id="GFPF01000576">
    <property type="protein sequence ID" value="MAA11722.1"/>
    <property type="molecule type" value="Transcribed_RNA"/>
</dbReference>
<protein>
    <submittedName>
        <fullName evidence="11">Pancreatic trypsin inhibitor</fullName>
    </submittedName>
</protein>
<dbReference type="PROSITE" id="PS50279">
    <property type="entry name" value="BPTI_KUNITZ_2"/>
    <property type="match status" value="1"/>
</dbReference>
<evidence type="ECO:0000256" key="4">
    <source>
        <dbReference type="ARBA" id="ARBA00022737"/>
    </source>
</evidence>
<dbReference type="AlphaFoldDB" id="A0A224YD32"/>
<evidence type="ECO:0000313" key="11">
    <source>
        <dbReference type="EMBL" id="MAA11722.1"/>
    </source>
</evidence>
<comment type="subcellular location">
    <subcellularLocation>
        <location evidence="1">Secreted</location>
    </subcellularLocation>
</comment>
<keyword evidence="6" id="KW-1015">Disulfide bond</keyword>
<feature type="chain" id="PRO_5012623787" evidence="9">
    <location>
        <begin position="19"/>
        <end position="84"/>
    </location>
</feature>
<dbReference type="InterPro" id="IPR036880">
    <property type="entry name" value="Kunitz_BPTI_sf"/>
</dbReference>
<dbReference type="SMART" id="SM00131">
    <property type="entry name" value="KU"/>
    <property type="match status" value="1"/>
</dbReference>
<evidence type="ECO:0000259" key="10">
    <source>
        <dbReference type="PROSITE" id="PS50279"/>
    </source>
</evidence>